<dbReference type="EMBL" id="FN430032">
    <property type="protein sequence ID" value="CAZ80612.1"/>
    <property type="molecule type" value="Genomic_DNA"/>
</dbReference>
<dbReference type="Proteomes" id="UP000006911">
    <property type="component" value="Unassembled WGS sequence"/>
</dbReference>
<dbReference type="RefSeq" id="XP_002836421.1">
    <property type="nucleotide sequence ID" value="XM_002836375.1"/>
</dbReference>
<keyword evidence="3" id="KW-1185">Reference proteome</keyword>
<evidence type="ECO:0000256" key="1">
    <source>
        <dbReference type="SAM" id="MobiDB-lite"/>
    </source>
</evidence>
<accession>D5G7W9</accession>
<dbReference type="GeneID" id="9181431"/>
<feature type="compositionally biased region" description="Polar residues" evidence="1">
    <location>
        <begin position="83"/>
        <end position="97"/>
    </location>
</feature>
<reference evidence="2 3" key="1">
    <citation type="journal article" date="2010" name="Nature">
        <title>Perigord black truffle genome uncovers evolutionary origins and mechanisms of symbiosis.</title>
        <authorList>
            <person name="Martin F."/>
            <person name="Kohler A."/>
            <person name="Murat C."/>
            <person name="Balestrini R."/>
            <person name="Coutinho P.M."/>
            <person name="Jaillon O."/>
            <person name="Montanini B."/>
            <person name="Morin E."/>
            <person name="Noel B."/>
            <person name="Percudani R."/>
            <person name="Porcel B."/>
            <person name="Rubini A."/>
            <person name="Amicucci A."/>
            <person name="Amselem J."/>
            <person name="Anthouard V."/>
            <person name="Arcioni S."/>
            <person name="Artiguenave F."/>
            <person name="Aury J.M."/>
            <person name="Ballario P."/>
            <person name="Bolchi A."/>
            <person name="Brenna A."/>
            <person name="Brun A."/>
            <person name="Buee M."/>
            <person name="Cantarel B."/>
            <person name="Chevalier G."/>
            <person name="Couloux A."/>
            <person name="Da Silva C."/>
            <person name="Denoeud F."/>
            <person name="Duplessis S."/>
            <person name="Ghignone S."/>
            <person name="Hilselberger B."/>
            <person name="Iotti M."/>
            <person name="Marcais B."/>
            <person name="Mello A."/>
            <person name="Miranda M."/>
            <person name="Pacioni G."/>
            <person name="Quesneville H."/>
            <person name="Riccioni C."/>
            <person name="Ruotolo R."/>
            <person name="Splivallo R."/>
            <person name="Stocchi V."/>
            <person name="Tisserant E."/>
            <person name="Viscomi A.R."/>
            <person name="Zambonelli A."/>
            <person name="Zampieri E."/>
            <person name="Henrissat B."/>
            <person name="Lebrun M.H."/>
            <person name="Paolocci F."/>
            <person name="Bonfante P."/>
            <person name="Ottonello S."/>
            <person name="Wincker P."/>
        </authorList>
    </citation>
    <scope>NUCLEOTIDE SEQUENCE [LARGE SCALE GENOMIC DNA]</scope>
    <source>
        <strain evidence="2 3">Mel28</strain>
    </source>
</reference>
<gene>
    <name evidence="2" type="ORF">GSTUM_00002685001</name>
</gene>
<protein>
    <submittedName>
        <fullName evidence="2">(Perigord truffle) hypothetical protein</fullName>
    </submittedName>
</protein>
<dbReference type="KEGG" id="tml:GSTUM_00002685001"/>
<sequence length="104" mass="11210">MEGQVGSRLGRCRGGVKGVRERGNGRPATCISLEREVGCCRETKKNLVIVMLQVLVPYSDSIMMKANVGKQASKGTLDRSAAMCSQSTRSHENSTVGISIWSAH</sequence>
<feature type="region of interest" description="Disordered" evidence="1">
    <location>
        <begin position="83"/>
        <end position="104"/>
    </location>
</feature>
<dbReference type="AlphaFoldDB" id="D5G7W9"/>
<organism evidence="2 3">
    <name type="scientific">Tuber melanosporum (strain Mel28)</name>
    <name type="common">Perigord black truffle</name>
    <dbReference type="NCBI Taxonomy" id="656061"/>
    <lineage>
        <taxon>Eukaryota</taxon>
        <taxon>Fungi</taxon>
        <taxon>Dikarya</taxon>
        <taxon>Ascomycota</taxon>
        <taxon>Pezizomycotina</taxon>
        <taxon>Pezizomycetes</taxon>
        <taxon>Pezizales</taxon>
        <taxon>Tuberaceae</taxon>
        <taxon>Tuber</taxon>
    </lineage>
</organism>
<dbReference type="HOGENOM" id="CLU_2252020_0_0_1"/>
<evidence type="ECO:0000313" key="2">
    <source>
        <dbReference type="EMBL" id="CAZ80612.1"/>
    </source>
</evidence>
<proteinExistence type="predicted"/>
<name>D5G7W9_TUBMM</name>
<evidence type="ECO:0000313" key="3">
    <source>
        <dbReference type="Proteomes" id="UP000006911"/>
    </source>
</evidence>
<dbReference type="InParanoid" id="D5G7W9"/>